<dbReference type="GO" id="GO:0046872">
    <property type="term" value="F:metal ion binding"/>
    <property type="evidence" value="ECO:0007669"/>
    <property type="project" value="InterPro"/>
</dbReference>
<feature type="domain" description="Presequence protease mitochondrial-type C-terminal" evidence="1">
    <location>
        <begin position="1"/>
        <end position="143"/>
    </location>
</feature>
<evidence type="ECO:0000313" key="2">
    <source>
        <dbReference type="EMBL" id="CAD9772703.1"/>
    </source>
</evidence>
<dbReference type="EMBL" id="HBHP01026940">
    <property type="protein sequence ID" value="CAD9772703.1"/>
    <property type="molecule type" value="Transcribed_RNA"/>
</dbReference>
<dbReference type="InterPro" id="IPR055130">
    <property type="entry name" value="PreP_C"/>
</dbReference>
<organism evidence="2">
    <name type="scientific">Lotharella oceanica</name>
    <dbReference type="NCBI Taxonomy" id="641309"/>
    <lineage>
        <taxon>Eukaryota</taxon>
        <taxon>Sar</taxon>
        <taxon>Rhizaria</taxon>
        <taxon>Cercozoa</taxon>
        <taxon>Chlorarachniophyceae</taxon>
        <taxon>Lotharella</taxon>
    </lineage>
</organism>
<accession>A0A7S2XEF0</accession>
<dbReference type="PANTHER" id="PTHR43016:SF13">
    <property type="entry name" value="PRESEQUENCE PROTEASE, MITOCHONDRIAL"/>
    <property type="match status" value="1"/>
</dbReference>
<reference evidence="2" key="1">
    <citation type="submission" date="2021-01" db="EMBL/GenBank/DDBJ databases">
        <authorList>
            <person name="Corre E."/>
            <person name="Pelletier E."/>
            <person name="Niang G."/>
            <person name="Scheremetjew M."/>
            <person name="Finn R."/>
            <person name="Kale V."/>
            <person name="Holt S."/>
            <person name="Cochrane G."/>
            <person name="Meng A."/>
            <person name="Brown T."/>
            <person name="Cohen L."/>
        </authorList>
    </citation>
    <scope>NUCLEOTIDE SEQUENCE</scope>
    <source>
        <strain evidence="2">CCMP622</strain>
    </source>
</reference>
<dbReference type="AlphaFoldDB" id="A0A7S2XEF0"/>
<dbReference type="Gene3D" id="3.30.830.10">
    <property type="entry name" value="Metalloenzyme, LuxS/M16 peptidase-like"/>
    <property type="match status" value="1"/>
</dbReference>
<dbReference type="GO" id="GO:0004222">
    <property type="term" value="F:metalloendopeptidase activity"/>
    <property type="evidence" value="ECO:0007669"/>
    <property type="project" value="TreeGrafter"/>
</dbReference>
<dbReference type="InterPro" id="IPR011249">
    <property type="entry name" value="Metalloenz_LuxS/M16"/>
</dbReference>
<dbReference type="PANTHER" id="PTHR43016">
    <property type="entry name" value="PRESEQUENCE PROTEASE"/>
    <property type="match status" value="1"/>
</dbReference>
<gene>
    <name evidence="2" type="ORF">LSP00402_LOCUS16693</name>
</gene>
<proteinExistence type="predicted"/>
<dbReference type="SUPFAM" id="SSF63411">
    <property type="entry name" value="LuxS/MPP-like metallohydrolase"/>
    <property type="match status" value="1"/>
</dbReference>
<dbReference type="Pfam" id="PF22516">
    <property type="entry name" value="PreP_C"/>
    <property type="match status" value="1"/>
</dbReference>
<name>A0A7S2XEF0_9EUKA</name>
<protein>
    <recommendedName>
        <fullName evidence="1">Presequence protease mitochondrial-type C-terminal domain-containing protein</fullName>
    </recommendedName>
</protein>
<sequence length="184" mass="20188">MGGRMYQPGERVGGSTSVVTNFLKTGYLWDKVRVMGGAYGAGFSLNARLGTFAFSSYRDPNVKATIENYKKAADYLINAEIPKQEVERAIIGTISGLDYPQTPNGKGQTSFSRYFTGYTTEDAQRWRDEVLGTSAEDFKQFGLRLKKALETEGVVGVCAFGSNTALTNAKEEGLEMELKEAFAK</sequence>
<dbReference type="GO" id="GO:0016485">
    <property type="term" value="P:protein processing"/>
    <property type="evidence" value="ECO:0007669"/>
    <property type="project" value="TreeGrafter"/>
</dbReference>
<evidence type="ECO:0000259" key="1">
    <source>
        <dbReference type="Pfam" id="PF22516"/>
    </source>
</evidence>